<feature type="domain" description="CCHC-type" evidence="2">
    <location>
        <begin position="211"/>
        <end position="227"/>
    </location>
</feature>
<evidence type="ECO:0000313" key="3">
    <source>
        <dbReference type="EMBL" id="KAL0894935.1"/>
    </source>
</evidence>
<gene>
    <name evidence="3" type="ORF">ABMA27_013432</name>
</gene>
<accession>A0ABR3IFA2</accession>
<protein>
    <recommendedName>
        <fullName evidence="2">CCHC-type domain-containing protein</fullName>
    </recommendedName>
</protein>
<name>A0ABR3IFA2_LOXSC</name>
<evidence type="ECO:0000313" key="4">
    <source>
        <dbReference type="Proteomes" id="UP001549920"/>
    </source>
</evidence>
<organism evidence="3 4">
    <name type="scientific">Loxostege sticticalis</name>
    <name type="common">Beet webworm moth</name>
    <dbReference type="NCBI Taxonomy" id="481309"/>
    <lineage>
        <taxon>Eukaryota</taxon>
        <taxon>Metazoa</taxon>
        <taxon>Ecdysozoa</taxon>
        <taxon>Arthropoda</taxon>
        <taxon>Hexapoda</taxon>
        <taxon>Insecta</taxon>
        <taxon>Pterygota</taxon>
        <taxon>Neoptera</taxon>
        <taxon>Endopterygota</taxon>
        <taxon>Lepidoptera</taxon>
        <taxon>Glossata</taxon>
        <taxon>Ditrysia</taxon>
        <taxon>Pyraloidea</taxon>
        <taxon>Crambidae</taxon>
        <taxon>Pyraustinae</taxon>
        <taxon>Loxostege</taxon>
    </lineage>
</organism>
<keyword evidence="4" id="KW-1185">Reference proteome</keyword>
<reference evidence="3 4" key="1">
    <citation type="submission" date="2024-06" db="EMBL/GenBank/DDBJ databases">
        <title>A chromosome-level genome assembly of beet webworm, Loxostege sticticalis.</title>
        <authorList>
            <person name="Zhang Y."/>
        </authorList>
    </citation>
    <scope>NUCLEOTIDE SEQUENCE [LARGE SCALE GENOMIC DNA]</scope>
    <source>
        <strain evidence="3">AQ026</strain>
        <tissue evidence="3">Whole body</tissue>
    </source>
</reference>
<comment type="caution">
    <text evidence="3">The sequence shown here is derived from an EMBL/GenBank/DDBJ whole genome shotgun (WGS) entry which is preliminary data.</text>
</comment>
<sequence>MASESDGDDTGGGRGTSEAKKRKMRDSTVTDDEGKYHPFTKTGYKRTYPDNFISDEYPVYVESQKKEERLGNRNPLQISKLFKNVKGIHERRRVNSSKITLIFKQAAAANDFLSHECLKEHNMRAYIPAASVERVGVVRYIPKEASNEELYAKLTADQEIIAVRRFLRKESGKLVPLTTISVTFVGTNLPQFIYLDNWRYRVYEYIPPVMQCYRCMKFNHSAKVCRNNQVCSKCSEGHSYKDCNSTELKCSNCGGDHLAISKACPIKLAKTEQNKKSFANIVKNSTKSNSFPPLPVITKLQKNNIIETKPKTLKIDEIVKNEKLINCLIKTLVSLGNSNSIKTTTHIRETLIKNLGTLNG</sequence>
<feature type="region of interest" description="Disordered" evidence="1">
    <location>
        <begin position="1"/>
        <end position="39"/>
    </location>
</feature>
<proteinExistence type="predicted"/>
<feature type="domain" description="CCHC-type" evidence="2">
    <location>
        <begin position="230"/>
        <end position="245"/>
    </location>
</feature>
<dbReference type="InterPro" id="IPR001878">
    <property type="entry name" value="Znf_CCHC"/>
</dbReference>
<dbReference type="Proteomes" id="UP001549920">
    <property type="component" value="Unassembled WGS sequence"/>
</dbReference>
<feature type="compositionally biased region" description="Basic and acidic residues" evidence="1">
    <location>
        <begin position="25"/>
        <end position="36"/>
    </location>
</feature>
<evidence type="ECO:0000259" key="2">
    <source>
        <dbReference type="SMART" id="SM00343"/>
    </source>
</evidence>
<evidence type="ECO:0000256" key="1">
    <source>
        <dbReference type="SAM" id="MobiDB-lite"/>
    </source>
</evidence>
<dbReference type="SMART" id="SM00343">
    <property type="entry name" value="ZnF_C2HC"/>
    <property type="match status" value="2"/>
</dbReference>
<dbReference type="EMBL" id="JBEUOH010000004">
    <property type="protein sequence ID" value="KAL0894935.1"/>
    <property type="molecule type" value="Genomic_DNA"/>
</dbReference>